<reference evidence="3" key="1">
    <citation type="journal article" date="2019" name="Int. J. Syst. Evol. Microbiol.">
        <title>The Global Catalogue of Microorganisms (GCM) 10K type strain sequencing project: providing services to taxonomists for standard genome sequencing and annotation.</title>
        <authorList>
            <consortium name="The Broad Institute Genomics Platform"/>
            <consortium name="The Broad Institute Genome Sequencing Center for Infectious Disease"/>
            <person name="Wu L."/>
            <person name="Ma J."/>
        </authorList>
    </citation>
    <scope>NUCLEOTIDE SEQUENCE [LARGE SCALE GENOMIC DNA]</scope>
    <source>
        <strain evidence="3">CGMCC 4.1641</strain>
    </source>
</reference>
<keyword evidence="3" id="KW-1185">Reference proteome</keyword>
<dbReference type="PANTHER" id="PTHR42305">
    <property type="entry name" value="MEMBRANE PROTEIN RV1733C-RELATED"/>
    <property type="match status" value="1"/>
</dbReference>
<gene>
    <name evidence="2" type="ORF">ACFPP6_07350</name>
</gene>
<dbReference type="InterPro" id="IPR039708">
    <property type="entry name" value="MT1774/Rv1733c-like"/>
</dbReference>
<evidence type="ECO:0000256" key="1">
    <source>
        <dbReference type="SAM" id="SignalP"/>
    </source>
</evidence>
<protein>
    <recommendedName>
        <fullName evidence="4">Integral membrane protein</fullName>
    </recommendedName>
</protein>
<comment type="caution">
    <text evidence="2">The sequence shown here is derived from an EMBL/GenBank/DDBJ whole genome shotgun (WGS) entry which is preliminary data.</text>
</comment>
<feature type="signal peptide" evidence="1">
    <location>
        <begin position="1"/>
        <end position="17"/>
    </location>
</feature>
<evidence type="ECO:0000313" key="3">
    <source>
        <dbReference type="Proteomes" id="UP001596222"/>
    </source>
</evidence>
<feature type="chain" id="PRO_5047303891" description="Integral membrane protein" evidence="1">
    <location>
        <begin position="18"/>
        <end position="175"/>
    </location>
</feature>
<dbReference type="RefSeq" id="WP_382038364.1">
    <property type="nucleotide sequence ID" value="NZ_JBHSKJ010000003.1"/>
</dbReference>
<dbReference type="Proteomes" id="UP001596222">
    <property type="component" value="Unassembled WGS sequence"/>
</dbReference>
<keyword evidence="1" id="KW-0732">Signal</keyword>
<sequence length="175" mass="19207">MGLAAVVLMLLASPVTGWVTGSLAHEALRHTVREQHRHRHLVTATTVRALHGRPAETDREATANRDGHHRVVARWAGPDGKEHSGVVSVRHRTRPGQPFPLWTDDHGRLSGRPLDYDTAAIHAGLAGAGAATGACGLVEAVRRLVVWRLMQRRYAHWDRAWERAGQTWGRADAGS</sequence>
<organism evidence="2 3">
    <name type="scientific">Streptomyces aureoversilis</name>
    <dbReference type="NCBI Taxonomy" id="67277"/>
    <lineage>
        <taxon>Bacteria</taxon>
        <taxon>Bacillati</taxon>
        <taxon>Actinomycetota</taxon>
        <taxon>Actinomycetes</taxon>
        <taxon>Kitasatosporales</taxon>
        <taxon>Streptomycetaceae</taxon>
        <taxon>Streptomyces</taxon>
    </lineage>
</organism>
<accession>A0ABV9ZSX9</accession>
<dbReference type="EMBL" id="JBHSKJ010000003">
    <property type="protein sequence ID" value="MFC5144503.1"/>
    <property type="molecule type" value="Genomic_DNA"/>
</dbReference>
<evidence type="ECO:0008006" key="4">
    <source>
        <dbReference type="Google" id="ProtNLM"/>
    </source>
</evidence>
<proteinExistence type="predicted"/>
<dbReference type="PANTHER" id="PTHR42305:SF1">
    <property type="entry name" value="MEMBRANE PROTEIN RV1733C-RELATED"/>
    <property type="match status" value="1"/>
</dbReference>
<evidence type="ECO:0000313" key="2">
    <source>
        <dbReference type="EMBL" id="MFC5144503.1"/>
    </source>
</evidence>
<name>A0ABV9ZSX9_9ACTN</name>